<evidence type="ECO:0000256" key="6">
    <source>
        <dbReference type="PIRSR" id="PIRSR601382-2"/>
    </source>
</evidence>
<dbReference type="InterPro" id="IPR043573">
    <property type="entry name" value="Fig4-like"/>
</dbReference>
<evidence type="ECO:0000256" key="4">
    <source>
        <dbReference type="ARBA" id="ARBA00023136"/>
    </source>
</evidence>
<dbReference type="Proteomes" id="UP000242814">
    <property type="component" value="Unassembled WGS sequence"/>
</dbReference>
<dbReference type="PROSITE" id="PS50275">
    <property type="entry name" value="SAC"/>
    <property type="match status" value="1"/>
</dbReference>
<dbReference type="EC" id="3.2.1.-" evidence="8"/>
<sequence length="1593" mass="182404">MACIRRWVITLFFALVFLFTFLHLNRVSISSSRKEPVVHHWFKRHVIQHPVSSMVPIPTTNPVSIPKIQFDFGVEDIHSRNIREHRREAVKKAFLHTWKGYRNHAWLKDELAPVNGGAKTTFGGWGATLVDSLDTLWLMDLKVEFKEAVAAVKHIDFSSSEMMMLNVFETNIRYLGGFLAAYDLTRGAYPILLQKAIEVGDLLYVAFDTPNRMPVLRWYWSGARDGDPQESSSRSILAELGSMSVEFTRLSQITGDPKYYDAIRRITNILQEHQLSTKIPGMWPLSVDTQTLSFDRDRQFTLGGMADSLYEYLPKEYLLLRGRNQQYKDMYEKAIDVAKKHIFFRPMTNNSDDILISGGGYVGGKTRVTLKPESQHLTCFAGGMVALGAKVFNRPEEIDVGRKLTEGCIWAYRTMPSGIMPEAFEVVPCEDSTDCKWQPGSWFVNEVHSGASRSDFARMGQEQGKIAGFAAINDRRYTLRPEAIESVFILYRITGDESLQDKGWNMFSAIEKHARTDFAYGGLDDVTSQKPIVLNEMESYWTGETLKYFYLLFSEPDLASLDRYVFNTEAHPLLREEPPWALAVVFSVLSLHLHAVPFRMESFDDVARPLKGAAEEPRVADGLFPEPPLADIKIKDIGQNGGVCTPLPDPLVNHKPPNELTLFDVDTEGGDEEPDVAKSFERTCSQSTGAQRSRHFLDGKICDDWISRMHKFSLYETSTRYYMVGMDLLEQRFRILKIERTSELDDLSISEDDTVYTKSEMNQLLDAVDDGNKSSGGLKLRCSSWGLLGFIRFTGPYYMLLVTKRSQVAMVGGHYIYQIDGTELVPLSSSTFARAKADKNPEEARFIAIMNNIDLTRSFYFSYSYNITRTLQRNISYVREKLQKEGSSSRNDDHNQMFVWNHYLLEPVVSLFKNAYDWCLPTIHGYVDQSIISVYGRSVYVTIIARRSRYFAGARFLKRGANDLGYVANDVETEQIVSEMQTTSFHSPGPKPYASPQYTSYVQHRGSIPLYWSQDSTGVSPKPDIELNLVDPFYSAAALHFNNLFERYGAPVYVLNLIKGRERIPRESKLLKEFTNAITYLNQFLPEDKTLLYKAWDMSRASKSPDQDVIGTLEDIAEDIIPRTGFFRNGENEESGLRLQNGIARTNCIDCLDRTNAAQFVIGKRALGYQLHALGIIDETSIEYDTDAVNLFTSMWHHHGDTIAVQYGGSHLVNTMATYRKINQWTGHSRDMVESFKRYYNNSFLDAQRQEAYNLFLGNYIFSQGQPMLWDLATDYYLHHSDPRTRSNNYNYIHWFNPDYLKPQEPPAAVALQGPEKLQVNTFDDYWLEYYRPLALSSFSKIFSNKMKSTIRYLPFRSIQGVQYDFSPFIVRLINEPDSRERKTSRRKEVTIQEPLLEVLSEDARSTSSRAESSTVPKCLQDWLQQPPSAEKQPPQTGIMKIPRFELSDHLDDFFPNNARIPSKAQITQWSLDDLVYESLHPSVSSAEAEEYERYINHPLKVPLVVTSEDTLAAASLAERGSNLDLFEYVNKLNLDDSNLDLLAEDNLPDYLEFLNVGEEGLTVIGEDHDKKRYKRYRQWLRGKSLFKQRVDI</sequence>
<evidence type="ECO:0000256" key="2">
    <source>
        <dbReference type="ARBA" id="ARBA00007658"/>
    </source>
</evidence>
<dbReference type="FunFam" id="1.50.10.10:FF:000037">
    <property type="entry name" value="alpha-1,2-Mannosidase"/>
    <property type="match status" value="1"/>
</dbReference>
<protein>
    <recommendedName>
        <fullName evidence="8">alpha-1,2-Mannosidase</fullName>
        <ecNumber evidence="8">3.2.1.-</ecNumber>
    </recommendedName>
</protein>
<dbReference type="Pfam" id="PF02383">
    <property type="entry name" value="Syja_N"/>
    <property type="match status" value="1"/>
</dbReference>
<gene>
    <name evidence="10" type="ORF">ACO22_01646</name>
</gene>
<keyword evidence="6" id="KW-0106">Calcium</keyword>
<dbReference type="UniPathway" id="UPA00378"/>
<dbReference type="InterPro" id="IPR012341">
    <property type="entry name" value="6hp_glycosidase-like_sf"/>
</dbReference>
<dbReference type="GO" id="GO:0005975">
    <property type="term" value="P:carbohydrate metabolic process"/>
    <property type="evidence" value="ECO:0007669"/>
    <property type="project" value="InterPro"/>
</dbReference>
<comment type="similarity">
    <text evidence="2 8">Belongs to the glycosyl hydrolase 47 family.</text>
</comment>
<dbReference type="InterPro" id="IPR002013">
    <property type="entry name" value="SAC_dom"/>
</dbReference>
<keyword evidence="8" id="KW-0326">Glycosidase</keyword>
<dbReference type="InterPro" id="IPR001382">
    <property type="entry name" value="Glyco_hydro_47"/>
</dbReference>
<dbReference type="GO" id="GO:0004571">
    <property type="term" value="F:mannosyl-oligosaccharide 1,2-alpha-mannosidase activity"/>
    <property type="evidence" value="ECO:0007669"/>
    <property type="project" value="InterPro"/>
</dbReference>
<evidence type="ECO:0000256" key="3">
    <source>
        <dbReference type="ARBA" id="ARBA00022801"/>
    </source>
</evidence>
<evidence type="ECO:0000313" key="11">
    <source>
        <dbReference type="Proteomes" id="UP000242814"/>
    </source>
</evidence>
<reference evidence="10 11" key="1">
    <citation type="submission" date="2016-06" db="EMBL/GenBank/DDBJ databases">
        <authorList>
            <person name="Kjaerup R.B."/>
            <person name="Dalgaard T.S."/>
            <person name="Juul-Madsen H.R."/>
        </authorList>
    </citation>
    <scope>NUCLEOTIDE SEQUENCE [LARGE SCALE GENOMIC DNA]</scope>
    <source>
        <strain evidence="10 11">Pb300</strain>
    </source>
</reference>
<keyword evidence="3 8" id="KW-0378">Hydrolase</keyword>
<dbReference type="GO" id="GO:0043813">
    <property type="term" value="F:phosphatidylinositol-3,5-bisphosphate 5-phosphatase activity"/>
    <property type="evidence" value="ECO:0007669"/>
    <property type="project" value="InterPro"/>
</dbReference>
<dbReference type="GO" id="GO:0046856">
    <property type="term" value="P:phosphatidylinositol dephosphorylation"/>
    <property type="evidence" value="ECO:0007669"/>
    <property type="project" value="InterPro"/>
</dbReference>
<proteinExistence type="inferred from homology"/>
<feature type="binding site" evidence="6">
    <location>
        <position position="568"/>
    </location>
    <ligand>
        <name>Ca(2+)</name>
        <dbReference type="ChEBI" id="CHEBI:29108"/>
    </ligand>
</feature>
<feature type="disulfide bond" evidence="7">
    <location>
        <begin position="379"/>
        <end position="408"/>
    </location>
</feature>
<comment type="subcellular location">
    <subcellularLocation>
        <location evidence="1">Endomembrane system</location>
    </subcellularLocation>
</comment>
<feature type="active site" description="Proton donor" evidence="5">
    <location>
        <position position="422"/>
    </location>
</feature>
<feature type="active site" description="Proton donor" evidence="5">
    <location>
        <position position="169"/>
    </location>
</feature>
<dbReference type="VEuPathDB" id="FungiDB:PADG_01051"/>
<comment type="caution">
    <text evidence="10">The sequence shown here is derived from an EMBL/GenBank/DDBJ whole genome shotgun (WGS) entry which is preliminary data.</text>
</comment>
<evidence type="ECO:0000256" key="1">
    <source>
        <dbReference type="ARBA" id="ARBA00004308"/>
    </source>
</evidence>
<evidence type="ECO:0000256" key="7">
    <source>
        <dbReference type="PIRSR" id="PIRSR601382-3"/>
    </source>
</evidence>
<organism evidence="10 11">
    <name type="scientific">Paracoccidioides brasiliensis</name>
    <dbReference type="NCBI Taxonomy" id="121759"/>
    <lineage>
        <taxon>Eukaryota</taxon>
        <taxon>Fungi</taxon>
        <taxon>Dikarya</taxon>
        <taxon>Ascomycota</taxon>
        <taxon>Pezizomycotina</taxon>
        <taxon>Eurotiomycetes</taxon>
        <taxon>Eurotiomycetidae</taxon>
        <taxon>Onygenales</taxon>
        <taxon>Ajellomycetaceae</taxon>
        <taxon>Paracoccidioides</taxon>
    </lineage>
</organism>
<keyword evidence="6" id="KW-0479">Metal-binding</keyword>
<dbReference type="VEuPathDB" id="FungiDB:PADG_01050"/>
<keyword evidence="4" id="KW-0472">Membrane</keyword>
<dbReference type="SUPFAM" id="SSF48225">
    <property type="entry name" value="Seven-hairpin glycosidases"/>
    <property type="match status" value="1"/>
</dbReference>
<evidence type="ECO:0000256" key="8">
    <source>
        <dbReference type="RuleBase" id="RU361193"/>
    </source>
</evidence>
<keyword evidence="7" id="KW-1015">Disulfide bond</keyword>
<name>A0A1D2JL87_PARBR</name>
<comment type="cofactor">
    <cofactor evidence="6">
        <name>Ca(2+)</name>
        <dbReference type="ChEBI" id="CHEBI:29108"/>
    </cofactor>
</comment>
<feature type="active site" evidence="5">
    <location>
        <position position="307"/>
    </location>
</feature>
<evidence type="ECO:0000259" key="9">
    <source>
        <dbReference type="PROSITE" id="PS50275"/>
    </source>
</evidence>
<dbReference type="InterPro" id="IPR036026">
    <property type="entry name" value="Seven-hairpin_glycosidases"/>
</dbReference>
<dbReference type="VEuPathDB" id="FungiDB:PABG_02617"/>
<dbReference type="GO" id="GO:0036503">
    <property type="term" value="P:ERAD pathway"/>
    <property type="evidence" value="ECO:0007669"/>
    <property type="project" value="UniProtKB-ARBA"/>
</dbReference>
<feature type="domain" description="SAC" evidence="9">
    <location>
        <begin position="850"/>
        <end position="1209"/>
    </location>
</feature>
<dbReference type="EMBL" id="LZYO01000042">
    <property type="protein sequence ID" value="ODH40330.1"/>
    <property type="molecule type" value="Genomic_DNA"/>
</dbReference>
<evidence type="ECO:0000256" key="5">
    <source>
        <dbReference type="PIRSR" id="PIRSR601382-1"/>
    </source>
</evidence>
<dbReference type="Gene3D" id="1.50.10.10">
    <property type="match status" value="1"/>
</dbReference>
<dbReference type="VEuPathDB" id="FungiDB:PABG_02616"/>
<evidence type="ECO:0000313" key="10">
    <source>
        <dbReference type="EMBL" id="ODH40330.1"/>
    </source>
</evidence>
<dbReference type="GO" id="GO:0016020">
    <property type="term" value="C:membrane"/>
    <property type="evidence" value="ECO:0007669"/>
    <property type="project" value="InterPro"/>
</dbReference>
<accession>A0A1D2JL87</accession>
<dbReference type="PANTHER" id="PTHR45738">
    <property type="entry name" value="POLYPHOSPHOINOSITIDE PHOSPHATASE"/>
    <property type="match status" value="1"/>
</dbReference>
<dbReference type="GO" id="GO:0005509">
    <property type="term" value="F:calcium ion binding"/>
    <property type="evidence" value="ECO:0007669"/>
    <property type="project" value="InterPro"/>
</dbReference>
<dbReference type="GO" id="GO:0012505">
    <property type="term" value="C:endomembrane system"/>
    <property type="evidence" value="ECO:0007669"/>
    <property type="project" value="UniProtKB-SubCell"/>
</dbReference>
<dbReference type="PRINTS" id="PR00747">
    <property type="entry name" value="GLYHDRLASE47"/>
</dbReference>
<feature type="active site" evidence="5">
    <location>
        <position position="482"/>
    </location>
</feature>
<dbReference type="Pfam" id="PF01532">
    <property type="entry name" value="Glyco_hydro_47"/>
    <property type="match status" value="1"/>
</dbReference>
<dbReference type="PANTHER" id="PTHR45738:SF5">
    <property type="entry name" value="POLYPHOSPHOINOSITIDE PHOSPHATASE"/>
    <property type="match status" value="1"/>
</dbReference>